<dbReference type="InterPro" id="IPR025555">
    <property type="entry name" value="YppG"/>
</dbReference>
<reference evidence="2" key="1">
    <citation type="journal article" date="2019" name="Int. J. Syst. Evol. Microbiol.">
        <title>The Global Catalogue of Microorganisms (GCM) 10K type strain sequencing project: providing services to taxonomists for standard genome sequencing and annotation.</title>
        <authorList>
            <consortium name="The Broad Institute Genomics Platform"/>
            <consortium name="The Broad Institute Genome Sequencing Center for Infectious Disease"/>
            <person name="Wu L."/>
            <person name="Ma J."/>
        </authorList>
    </citation>
    <scope>NUCLEOTIDE SEQUENCE [LARGE SCALE GENOMIC DNA]</scope>
    <source>
        <strain evidence="2">TISTR 1571</strain>
    </source>
</reference>
<dbReference type="Pfam" id="PF14179">
    <property type="entry name" value="YppG"/>
    <property type="match status" value="1"/>
</dbReference>
<evidence type="ECO:0000313" key="1">
    <source>
        <dbReference type="EMBL" id="MFD2639763.1"/>
    </source>
</evidence>
<proteinExistence type="predicted"/>
<protein>
    <submittedName>
        <fullName evidence="1">YppG family protein</fullName>
    </submittedName>
</protein>
<keyword evidence="2" id="KW-1185">Reference proteome</keyword>
<comment type="caution">
    <text evidence="1">The sequence shown here is derived from an EMBL/GenBank/DDBJ whole genome shotgun (WGS) entry which is preliminary data.</text>
</comment>
<dbReference type="EMBL" id="JBHUMZ010000046">
    <property type="protein sequence ID" value="MFD2639763.1"/>
    <property type="molecule type" value="Genomic_DNA"/>
</dbReference>
<gene>
    <name evidence="1" type="ORF">ACFSW4_12920</name>
</gene>
<organism evidence="1 2">
    <name type="scientific">Piscibacillus salipiscarius</name>
    <dbReference type="NCBI Taxonomy" id="299480"/>
    <lineage>
        <taxon>Bacteria</taxon>
        <taxon>Bacillati</taxon>
        <taxon>Bacillota</taxon>
        <taxon>Bacilli</taxon>
        <taxon>Bacillales</taxon>
        <taxon>Bacillaceae</taxon>
        <taxon>Piscibacillus</taxon>
    </lineage>
</organism>
<dbReference type="Proteomes" id="UP001597452">
    <property type="component" value="Unassembled WGS sequence"/>
</dbReference>
<accession>A0ABW5QD27</accession>
<name>A0ABW5QD27_9BACI</name>
<dbReference type="RefSeq" id="WP_377329760.1">
    <property type="nucleotide sequence ID" value="NZ_JBHUMZ010000046.1"/>
</dbReference>
<sequence length="114" mass="13498">MRQNQSNTFNNPNFPNDYYYPPYYYPNQHIQNPYQQPFTNQSQPLYYEVPNQYEEQFGANLQNTISPFVEYFQDDQGEVDIDKVIATTNQFMKTASQIAPMVKTLNDFVKGMKL</sequence>
<evidence type="ECO:0000313" key="2">
    <source>
        <dbReference type="Proteomes" id="UP001597452"/>
    </source>
</evidence>